<reference evidence="1" key="2">
    <citation type="submission" date="2021-04" db="EMBL/GenBank/DDBJ databases">
        <authorList>
            <person name="Gilroy R."/>
        </authorList>
    </citation>
    <scope>NUCLEOTIDE SEQUENCE</scope>
    <source>
        <strain evidence="1">811</strain>
    </source>
</reference>
<protein>
    <submittedName>
        <fullName evidence="1">Uncharacterized protein</fullName>
    </submittedName>
</protein>
<comment type="caution">
    <text evidence="1">The sequence shown here is derived from an EMBL/GenBank/DDBJ whole genome shotgun (WGS) entry which is preliminary data.</text>
</comment>
<proteinExistence type="predicted"/>
<name>A0A9D2AFF8_9FIRM</name>
<accession>A0A9D2AFF8</accession>
<evidence type="ECO:0000313" key="2">
    <source>
        <dbReference type="Proteomes" id="UP000824204"/>
    </source>
</evidence>
<organism evidence="1 2">
    <name type="scientific">Candidatus Borkfalkia faecipullorum</name>
    <dbReference type="NCBI Taxonomy" id="2838510"/>
    <lineage>
        <taxon>Bacteria</taxon>
        <taxon>Bacillati</taxon>
        <taxon>Bacillota</taxon>
        <taxon>Clostridia</taxon>
        <taxon>Christensenellales</taxon>
        <taxon>Christensenellaceae</taxon>
        <taxon>Candidatus Borkfalkia</taxon>
    </lineage>
</organism>
<dbReference type="AlphaFoldDB" id="A0A9D2AFF8"/>
<sequence length="119" mass="13475">MATWSGIKAWTNEDYANVSDMQRVFGNLEFLMEKTKSVTVSASDKAKAVELKSVTVSDLIYKDDFDWFYDQMETFCAAYEAVGGGFQFPTTDKTTLNGTLMTLIERDMFLLRTYIMGGL</sequence>
<reference evidence="1" key="1">
    <citation type="journal article" date="2021" name="PeerJ">
        <title>Extensive microbial diversity within the chicken gut microbiome revealed by metagenomics and culture.</title>
        <authorList>
            <person name="Gilroy R."/>
            <person name="Ravi A."/>
            <person name="Getino M."/>
            <person name="Pursley I."/>
            <person name="Horton D.L."/>
            <person name="Alikhan N.F."/>
            <person name="Baker D."/>
            <person name="Gharbi K."/>
            <person name="Hall N."/>
            <person name="Watson M."/>
            <person name="Adriaenssens E.M."/>
            <person name="Foster-Nyarko E."/>
            <person name="Jarju S."/>
            <person name="Secka A."/>
            <person name="Antonio M."/>
            <person name="Oren A."/>
            <person name="Chaudhuri R.R."/>
            <person name="La Ragione R."/>
            <person name="Hildebrand F."/>
            <person name="Pallen M.J."/>
        </authorList>
    </citation>
    <scope>NUCLEOTIDE SEQUENCE</scope>
    <source>
        <strain evidence="1">811</strain>
    </source>
</reference>
<gene>
    <name evidence="1" type="ORF">H9741_03730</name>
</gene>
<evidence type="ECO:0000313" key="1">
    <source>
        <dbReference type="EMBL" id="HIX07556.1"/>
    </source>
</evidence>
<dbReference type="EMBL" id="DXFX01000048">
    <property type="protein sequence ID" value="HIX07556.1"/>
    <property type="molecule type" value="Genomic_DNA"/>
</dbReference>
<dbReference type="Proteomes" id="UP000824204">
    <property type="component" value="Unassembled WGS sequence"/>
</dbReference>